<feature type="chain" id="PRO_5008000733" description="CBM6 domain-containing protein" evidence="5">
    <location>
        <begin position="33"/>
        <end position="825"/>
    </location>
</feature>
<dbReference type="Pfam" id="PF22704">
    <property type="entry name" value="CBM13-like"/>
    <property type="match status" value="1"/>
</dbReference>
<feature type="signal peptide" evidence="5">
    <location>
        <begin position="1"/>
        <end position="32"/>
    </location>
</feature>
<dbReference type="SUPFAM" id="SSF49785">
    <property type="entry name" value="Galactose-binding domain-like"/>
    <property type="match status" value="1"/>
</dbReference>
<dbReference type="InterPro" id="IPR002241">
    <property type="entry name" value="Glyco_hydro_27"/>
</dbReference>
<keyword evidence="3" id="KW-0378">Hydrolase</keyword>
<organism evidence="7 8">
    <name type="scientific">Paenibacillus swuensis</name>
    <dbReference type="NCBI Taxonomy" id="1178515"/>
    <lineage>
        <taxon>Bacteria</taxon>
        <taxon>Bacillati</taxon>
        <taxon>Bacillota</taxon>
        <taxon>Bacilli</taxon>
        <taxon>Bacillales</taxon>
        <taxon>Paenibacillaceae</taxon>
        <taxon>Paenibacillus</taxon>
    </lineage>
</organism>
<protein>
    <recommendedName>
        <fullName evidence="6">CBM6 domain-containing protein</fullName>
    </recommendedName>
</protein>
<dbReference type="GO" id="GO:0004553">
    <property type="term" value="F:hydrolase activity, hydrolyzing O-glycosyl compounds"/>
    <property type="evidence" value="ECO:0007669"/>
    <property type="project" value="InterPro"/>
</dbReference>
<dbReference type="GO" id="GO:0030246">
    <property type="term" value="F:carbohydrate binding"/>
    <property type="evidence" value="ECO:0007669"/>
    <property type="project" value="InterPro"/>
</dbReference>
<evidence type="ECO:0000313" key="8">
    <source>
        <dbReference type="Proteomes" id="UP000076927"/>
    </source>
</evidence>
<dbReference type="RefSeq" id="WP_068604611.1">
    <property type="nucleotide sequence ID" value="NZ_CP011388.1"/>
</dbReference>
<dbReference type="Gene3D" id="3.20.20.70">
    <property type="entry name" value="Aldolase class I"/>
    <property type="match status" value="1"/>
</dbReference>
<dbReference type="Gene3D" id="2.60.120.260">
    <property type="entry name" value="Galactose-binding domain-like"/>
    <property type="match status" value="1"/>
</dbReference>
<feature type="domain" description="CBM6" evidence="6">
    <location>
        <begin position="35"/>
        <end position="159"/>
    </location>
</feature>
<evidence type="ECO:0000256" key="5">
    <source>
        <dbReference type="SAM" id="SignalP"/>
    </source>
</evidence>
<evidence type="ECO:0000256" key="1">
    <source>
        <dbReference type="ARBA" id="ARBA00009743"/>
    </source>
</evidence>
<dbReference type="PANTHER" id="PTHR11452:SF75">
    <property type="entry name" value="ALPHA-GALACTOSIDASE MEL1"/>
    <property type="match status" value="1"/>
</dbReference>
<comment type="similarity">
    <text evidence="1">Belongs to the glycosyl hydrolase 27 family.</text>
</comment>
<dbReference type="SUPFAM" id="SSF51011">
    <property type="entry name" value="Glycosyl hydrolase domain"/>
    <property type="match status" value="1"/>
</dbReference>
<name>A0A172TFL1_9BACL</name>
<dbReference type="Pfam" id="PF17801">
    <property type="entry name" value="Melibiase_C"/>
    <property type="match status" value="1"/>
</dbReference>
<keyword evidence="2 5" id="KW-0732">Signal</keyword>
<dbReference type="InterPro" id="IPR013785">
    <property type="entry name" value="Aldolase_TIM"/>
</dbReference>
<proteinExistence type="inferred from homology"/>
<dbReference type="EMBL" id="CP011388">
    <property type="protein sequence ID" value="ANE45667.1"/>
    <property type="molecule type" value="Genomic_DNA"/>
</dbReference>
<dbReference type="Proteomes" id="UP000076927">
    <property type="component" value="Chromosome"/>
</dbReference>
<dbReference type="Gene3D" id="2.60.40.1180">
    <property type="entry name" value="Golgi alpha-mannosidase II"/>
    <property type="match status" value="1"/>
</dbReference>
<dbReference type="OrthoDB" id="1031955at2"/>
<dbReference type="STRING" id="1178515.SY83_04410"/>
<dbReference type="InterPro" id="IPR055240">
    <property type="entry name" value="CBM13-like"/>
</dbReference>
<dbReference type="GO" id="GO:0005975">
    <property type="term" value="P:carbohydrate metabolic process"/>
    <property type="evidence" value="ECO:0007669"/>
    <property type="project" value="InterPro"/>
</dbReference>
<evidence type="ECO:0000256" key="4">
    <source>
        <dbReference type="ARBA" id="ARBA00023295"/>
    </source>
</evidence>
<sequence length="825" mass="89565">MGKKRFIQWMFTVLLVLVLGIAPMNLTPSVQAAPTAYEAEASGNLLTGGAVAGTCASCSGGSKVGYLGNGGTLQFNNIAGGTGGTASLTIYYTAGDATRAATLNVNGSDVTTVQFPSSGGWSTVGSHSVTISLNSGSSNTIKFYRNGGYAPDIDKIEVNTASGTSTSYQYNQTSVVDSSSETTVTNGTVKVIYNKTSGLADYYFNNVKRMSNVYSEFASSATYKSKNYSTHTFSTSDVATFTDSFGTGTRITFVNQSSGQPALRQNFYFYDGKPYFFTDLNATNSAQLTSNYMAPIKSDAQAVILNGSQNKRVLLVPFDNDRFRRFNATSVNGSGNSYEVTAVYDNDSRNGVILGSITHETWKTGIWYNGANNNVNELQVYGGAADGNTSDLQPHGSITGTSIWSPKISVGYYSDWRDGMEEFGRINALQNGTMSWNGGVPFGWNSWGTVQTGLNYNNAVFHSNWIKNNLQNNSFNSNNTVYINLDSYWDNLTEQQLTDFVNTVKNNGQKAGIYWAPFVYWGDNTSQSVEGSNYVYGDIMLKKYDGSYFGNSVDGAHPVDPTHPGAKQRMNYYIDKFKSYGFEFIKLDFLSHGSFEGLHYDNNVKTGIQAYNQGMAYVRDRIGGTMFISESIAPIFPSQYAHARRISCDAFASVADSEYVLNSVAYGWWQNGTIYKYTDPDHMKLSSNLEEARTRVNSAVIAGTVFLNGNDLQDSNQQNMALSLLTNANVNAVARKGKAFRLIEGNTGTSAADSFVLNDGGIYYLALFNYNTGSSKSMSINLGRAGLSGSTSYTVTNLWDNSSSTASGTLNVTLGPSQSKLLKLN</sequence>
<evidence type="ECO:0000259" key="6">
    <source>
        <dbReference type="PROSITE" id="PS51175"/>
    </source>
</evidence>
<keyword evidence="8" id="KW-1185">Reference proteome</keyword>
<dbReference type="InterPro" id="IPR041233">
    <property type="entry name" value="Melibiase_C"/>
</dbReference>
<dbReference type="InterPro" id="IPR017853">
    <property type="entry name" value="GH"/>
</dbReference>
<evidence type="ECO:0000256" key="3">
    <source>
        <dbReference type="ARBA" id="ARBA00022801"/>
    </source>
</evidence>
<dbReference type="PROSITE" id="PS51175">
    <property type="entry name" value="CBM6"/>
    <property type="match status" value="1"/>
</dbReference>
<dbReference type="InterPro" id="IPR008979">
    <property type="entry name" value="Galactose-bd-like_sf"/>
</dbReference>
<gene>
    <name evidence="7" type="ORF">SY83_04410</name>
</gene>
<accession>A0A172TFL1</accession>
<keyword evidence="4" id="KW-0326">Glycosidase</keyword>
<reference evidence="7 8" key="1">
    <citation type="submission" date="2015-01" db="EMBL/GenBank/DDBJ databases">
        <title>Paenibacillus swuensis/DY6/whole genome sequencing.</title>
        <authorList>
            <person name="Kim M.K."/>
            <person name="Srinivasan S."/>
            <person name="Lee J.-J."/>
        </authorList>
    </citation>
    <scope>NUCLEOTIDE SEQUENCE [LARGE SCALE GENOMIC DNA]</scope>
    <source>
        <strain evidence="7 8">DY6</strain>
    </source>
</reference>
<dbReference type="PANTHER" id="PTHR11452">
    <property type="entry name" value="ALPHA-GALACTOSIDASE/ALPHA-N-ACETYLGALACTOSAMINIDASE"/>
    <property type="match status" value="1"/>
</dbReference>
<dbReference type="InterPro" id="IPR013780">
    <property type="entry name" value="Glyco_hydro_b"/>
</dbReference>
<dbReference type="KEGG" id="pswu:SY83_04410"/>
<dbReference type="SUPFAM" id="SSF51445">
    <property type="entry name" value="(Trans)glycosidases"/>
    <property type="match status" value="1"/>
</dbReference>
<dbReference type="CDD" id="cd04081">
    <property type="entry name" value="CBM35_galactosidase-like"/>
    <property type="match status" value="1"/>
</dbReference>
<evidence type="ECO:0000313" key="7">
    <source>
        <dbReference type="EMBL" id="ANE45667.1"/>
    </source>
</evidence>
<evidence type="ECO:0000256" key="2">
    <source>
        <dbReference type="ARBA" id="ARBA00022729"/>
    </source>
</evidence>
<dbReference type="AlphaFoldDB" id="A0A172TFL1"/>
<dbReference type="PATRIC" id="fig|1178515.4.peg.885"/>
<dbReference type="InterPro" id="IPR005084">
    <property type="entry name" value="CBM6"/>
</dbReference>